<dbReference type="Pfam" id="PF13515">
    <property type="entry name" value="FUSC_2"/>
    <property type="match status" value="1"/>
</dbReference>
<keyword evidence="2 6" id="KW-0812">Transmembrane</keyword>
<dbReference type="RefSeq" id="WP_141637196.1">
    <property type="nucleotide sequence ID" value="NZ_VIGB01000003.1"/>
</dbReference>
<feature type="transmembrane region" description="Helical" evidence="6">
    <location>
        <begin position="240"/>
        <end position="258"/>
    </location>
</feature>
<dbReference type="GO" id="GO:0016020">
    <property type="term" value="C:membrane"/>
    <property type="evidence" value="ECO:0007669"/>
    <property type="project" value="UniProtKB-SubCell"/>
</dbReference>
<feature type="domain" description="Integral membrane bound transporter" evidence="7">
    <location>
        <begin position="227"/>
        <end position="352"/>
    </location>
</feature>
<evidence type="ECO:0000259" key="7">
    <source>
        <dbReference type="Pfam" id="PF13515"/>
    </source>
</evidence>
<name>A0A540WCL2_9ACTN</name>
<dbReference type="AlphaFoldDB" id="A0A540WCL2"/>
<evidence type="ECO:0000256" key="4">
    <source>
        <dbReference type="ARBA" id="ARBA00023136"/>
    </source>
</evidence>
<evidence type="ECO:0000256" key="3">
    <source>
        <dbReference type="ARBA" id="ARBA00022989"/>
    </source>
</evidence>
<evidence type="ECO:0000256" key="6">
    <source>
        <dbReference type="SAM" id="Phobius"/>
    </source>
</evidence>
<feature type="transmembrane region" description="Helical" evidence="6">
    <location>
        <begin position="311"/>
        <end position="327"/>
    </location>
</feature>
<feature type="region of interest" description="Disordered" evidence="5">
    <location>
        <begin position="1"/>
        <end position="23"/>
    </location>
</feature>
<keyword evidence="9" id="KW-1185">Reference proteome</keyword>
<feature type="transmembrane region" description="Helical" evidence="6">
    <location>
        <begin position="265"/>
        <end position="282"/>
    </location>
</feature>
<comment type="subcellular location">
    <subcellularLocation>
        <location evidence="1">Membrane</location>
        <topology evidence="1">Multi-pass membrane protein</topology>
    </subcellularLocation>
</comment>
<evidence type="ECO:0000256" key="2">
    <source>
        <dbReference type="ARBA" id="ARBA00022692"/>
    </source>
</evidence>
<feature type="transmembrane region" description="Helical" evidence="6">
    <location>
        <begin position="112"/>
        <end position="128"/>
    </location>
</feature>
<keyword evidence="3 6" id="KW-1133">Transmembrane helix</keyword>
<feature type="transmembrane region" description="Helical" evidence="6">
    <location>
        <begin position="339"/>
        <end position="359"/>
    </location>
</feature>
<evidence type="ECO:0000313" key="9">
    <source>
        <dbReference type="Proteomes" id="UP000319103"/>
    </source>
</evidence>
<feature type="transmembrane region" description="Helical" evidence="6">
    <location>
        <begin position="87"/>
        <end position="106"/>
    </location>
</feature>
<feature type="transmembrane region" description="Helical" evidence="6">
    <location>
        <begin position="158"/>
        <end position="177"/>
    </location>
</feature>
<evidence type="ECO:0000313" key="8">
    <source>
        <dbReference type="EMBL" id="TQF06789.1"/>
    </source>
</evidence>
<keyword evidence="4 6" id="KW-0472">Membrane</keyword>
<feature type="transmembrane region" description="Helical" evidence="6">
    <location>
        <begin position="216"/>
        <end position="234"/>
    </location>
</feature>
<protein>
    <submittedName>
        <fullName evidence="8">FUSC family protein</fullName>
    </submittedName>
</protein>
<reference evidence="8 9" key="1">
    <citation type="submission" date="2019-06" db="EMBL/GenBank/DDBJ databases">
        <title>Description of Kitasatospora acidophila sp. nov. isolated from pine grove soil, and reclassification of Streptomyces novaecaesareae to Kitasatospora novaeceasareae comb. nov.</title>
        <authorList>
            <person name="Kim M.J."/>
        </authorList>
    </citation>
    <scope>NUCLEOTIDE SEQUENCE [LARGE SCALE GENOMIC DNA]</scope>
    <source>
        <strain evidence="8 9">MMS16-CNU292</strain>
    </source>
</reference>
<sequence>MAPAPYDGELANAPGGGSRRPRGPRSAWAGRAYRLSLVVATVLLSLGSAASLACLAGLPTRLLALPGAAFAFVLSRRTSGRLAGEELLPSVVFAAVAGVAAALAWLMPRHPVVGAAAFVALVTASGWVRRFGRRAGRAGAVVPLALIASLMAPVGVRGWWPVGGWLALVALLAFWWGPTVRRVGHRLTGRPGWAGRRPGPLPPRRPGTMSAGNRKALQTSVLLTAAFTAGMLLYGKHWPWTVLSAMVVGSATGGRANLVLRAAERGVGAVAGTLLATGLAAVCHPEGAQGIVLILVVLTTAAGLREVSLPLFVAALTAMMSLLNGYLGRFDVHLLPIRLQALALGYLLAVIVGWLLAPVRAGDVLRFRLTVALDELAAVLDARRTGSGADAALVRFEDAAAAVEEVAAPHRLHRLLRSGSRPGVPHRADLVDALRDCCRPLRTLAAGPVVMPAEARTEATVATLRSCLADQRAPVGLGRAVATGFPLTELDAAVERLARALPALAARTPPAERAVASEQPPDRINVPR</sequence>
<evidence type="ECO:0000256" key="1">
    <source>
        <dbReference type="ARBA" id="ARBA00004141"/>
    </source>
</evidence>
<gene>
    <name evidence="8" type="ORF">E6W39_37115</name>
</gene>
<dbReference type="InterPro" id="IPR049453">
    <property type="entry name" value="Memb_transporter_dom"/>
</dbReference>
<dbReference type="EMBL" id="VIGB01000003">
    <property type="protein sequence ID" value="TQF06789.1"/>
    <property type="molecule type" value="Genomic_DNA"/>
</dbReference>
<dbReference type="OrthoDB" id="3214226at2"/>
<evidence type="ECO:0000256" key="5">
    <source>
        <dbReference type="SAM" id="MobiDB-lite"/>
    </source>
</evidence>
<feature type="transmembrane region" description="Helical" evidence="6">
    <location>
        <begin position="58"/>
        <end position="75"/>
    </location>
</feature>
<comment type="caution">
    <text evidence="8">The sequence shown here is derived from an EMBL/GenBank/DDBJ whole genome shotgun (WGS) entry which is preliminary data.</text>
</comment>
<dbReference type="Proteomes" id="UP000319103">
    <property type="component" value="Unassembled WGS sequence"/>
</dbReference>
<accession>A0A540WCL2</accession>
<proteinExistence type="predicted"/>
<feature type="transmembrane region" description="Helical" evidence="6">
    <location>
        <begin position="135"/>
        <end position="152"/>
    </location>
</feature>
<organism evidence="8 9">
    <name type="scientific">Kitasatospora acidiphila</name>
    <dbReference type="NCBI Taxonomy" id="2567942"/>
    <lineage>
        <taxon>Bacteria</taxon>
        <taxon>Bacillati</taxon>
        <taxon>Actinomycetota</taxon>
        <taxon>Actinomycetes</taxon>
        <taxon>Kitasatosporales</taxon>
        <taxon>Streptomycetaceae</taxon>
        <taxon>Kitasatospora</taxon>
    </lineage>
</organism>
<feature type="region of interest" description="Disordered" evidence="5">
    <location>
        <begin position="191"/>
        <end position="210"/>
    </location>
</feature>
<feature type="region of interest" description="Disordered" evidence="5">
    <location>
        <begin position="508"/>
        <end position="528"/>
    </location>
</feature>